<dbReference type="Proteomes" id="UP000197619">
    <property type="component" value="Unassembled WGS sequence"/>
</dbReference>
<name>A0A218VAQ5_9PASE</name>
<feature type="region of interest" description="Disordered" evidence="1">
    <location>
        <begin position="28"/>
        <end position="47"/>
    </location>
</feature>
<evidence type="ECO:0000313" key="2">
    <source>
        <dbReference type="EMBL" id="OWK63026.1"/>
    </source>
</evidence>
<gene>
    <name evidence="2" type="ORF">RLOC_00000596</name>
</gene>
<proteinExistence type="predicted"/>
<feature type="compositionally biased region" description="Basic residues" evidence="1">
    <location>
        <begin position="34"/>
        <end position="45"/>
    </location>
</feature>
<evidence type="ECO:0000313" key="3">
    <source>
        <dbReference type="Proteomes" id="UP000197619"/>
    </source>
</evidence>
<reference evidence="2 3" key="1">
    <citation type="submission" date="2017-05" db="EMBL/GenBank/DDBJ databases">
        <title>Genome of assembly of the Bengalese finch, Lonchura striata domestica.</title>
        <authorList>
            <person name="Colquitt B.M."/>
            <person name="Brainard M.S."/>
        </authorList>
    </citation>
    <scope>NUCLEOTIDE SEQUENCE [LARGE SCALE GENOMIC DNA]</scope>
    <source>
        <strain evidence="2">White83orange57</strain>
    </source>
</reference>
<keyword evidence="3" id="KW-1185">Reference proteome</keyword>
<evidence type="ECO:0000256" key="1">
    <source>
        <dbReference type="SAM" id="MobiDB-lite"/>
    </source>
</evidence>
<protein>
    <submittedName>
        <fullName evidence="2">Uncharacterized protein</fullName>
    </submittedName>
</protein>
<accession>A0A218VAQ5</accession>
<comment type="caution">
    <text evidence="2">The sequence shown here is derived from an EMBL/GenBank/DDBJ whole genome shotgun (WGS) entry which is preliminary data.</text>
</comment>
<dbReference type="EMBL" id="MUZQ01000017">
    <property type="protein sequence ID" value="OWK63026.1"/>
    <property type="molecule type" value="Genomic_DNA"/>
</dbReference>
<feature type="region of interest" description="Disordered" evidence="1">
    <location>
        <begin position="58"/>
        <end position="78"/>
    </location>
</feature>
<dbReference type="AlphaFoldDB" id="A0A218VAQ5"/>
<organism evidence="2 3">
    <name type="scientific">Lonchura striata</name>
    <name type="common">white-rumped munia</name>
    <dbReference type="NCBI Taxonomy" id="40157"/>
    <lineage>
        <taxon>Eukaryota</taxon>
        <taxon>Metazoa</taxon>
        <taxon>Chordata</taxon>
        <taxon>Craniata</taxon>
        <taxon>Vertebrata</taxon>
        <taxon>Euteleostomi</taxon>
        <taxon>Archelosauria</taxon>
        <taxon>Archosauria</taxon>
        <taxon>Dinosauria</taxon>
        <taxon>Saurischia</taxon>
        <taxon>Theropoda</taxon>
        <taxon>Coelurosauria</taxon>
        <taxon>Aves</taxon>
        <taxon>Neognathae</taxon>
        <taxon>Neoaves</taxon>
        <taxon>Telluraves</taxon>
        <taxon>Australaves</taxon>
        <taxon>Passeriformes</taxon>
        <taxon>Passeroidea</taxon>
        <taxon>Estrildidae</taxon>
        <taxon>Estrildinae</taxon>
        <taxon>Lonchura</taxon>
    </lineage>
</organism>
<sequence length="78" mass="8855">MKISTQRCGKNCLIMVFMKLNSGMGVRVAEKKRKENKGKEKKGRGKSRELVLFMNERGGIPRKPQQRRNFGGNNGCRG</sequence>